<keyword evidence="6 8" id="KW-1133">Transmembrane helix</keyword>
<dbReference type="EMBL" id="BTFZ01000006">
    <property type="protein sequence ID" value="GMM35270.1"/>
    <property type="molecule type" value="Genomic_DNA"/>
</dbReference>
<keyword evidence="7 8" id="KW-0472">Membrane</keyword>
<feature type="transmembrane region" description="Helical" evidence="8">
    <location>
        <begin position="339"/>
        <end position="358"/>
    </location>
</feature>
<evidence type="ECO:0000313" key="9">
    <source>
        <dbReference type="EMBL" id="GMM35270.1"/>
    </source>
</evidence>
<name>A0AAV5QLP7_9ASCO</name>
<evidence type="ECO:0000256" key="8">
    <source>
        <dbReference type="RuleBase" id="RU361113"/>
    </source>
</evidence>
<dbReference type="GO" id="GO:0012505">
    <property type="term" value="C:endomembrane system"/>
    <property type="evidence" value="ECO:0007669"/>
    <property type="project" value="UniProtKB-SubCell"/>
</dbReference>
<protein>
    <recommendedName>
        <fullName evidence="8">Protein BTN</fullName>
    </recommendedName>
</protein>
<evidence type="ECO:0000256" key="3">
    <source>
        <dbReference type="ARBA" id="ARBA00022448"/>
    </source>
</evidence>
<dbReference type="PANTHER" id="PTHR10981">
    <property type="entry name" value="BATTENIN"/>
    <property type="match status" value="1"/>
</dbReference>
<dbReference type="GO" id="GO:0005774">
    <property type="term" value="C:vacuolar membrane"/>
    <property type="evidence" value="ECO:0007669"/>
    <property type="project" value="UniProtKB-SubCell"/>
</dbReference>
<dbReference type="InterPro" id="IPR003492">
    <property type="entry name" value="Battenin_disease_Cln3"/>
</dbReference>
<dbReference type="PIRSF" id="PIRSF015974">
    <property type="entry name" value="CLN3_BTN1"/>
    <property type="match status" value="1"/>
</dbReference>
<dbReference type="AlphaFoldDB" id="A0AAV5QLP7"/>
<feature type="transmembrane region" description="Helical" evidence="8">
    <location>
        <begin position="71"/>
        <end position="90"/>
    </location>
</feature>
<dbReference type="PRINTS" id="PR01315">
    <property type="entry name" value="BATTENIN"/>
</dbReference>
<proteinExistence type="inferred from homology"/>
<reference evidence="9 10" key="1">
    <citation type="journal article" date="2023" name="Elife">
        <title>Identification of key yeast species and microbe-microbe interactions impacting larval growth of Drosophila in the wild.</title>
        <authorList>
            <person name="Mure A."/>
            <person name="Sugiura Y."/>
            <person name="Maeda R."/>
            <person name="Honda K."/>
            <person name="Sakurai N."/>
            <person name="Takahashi Y."/>
            <person name="Watada M."/>
            <person name="Katoh T."/>
            <person name="Gotoh A."/>
            <person name="Gotoh Y."/>
            <person name="Taniguchi I."/>
            <person name="Nakamura K."/>
            <person name="Hayashi T."/>
            <person name="Katayama T."/>
            <person name="Uemura T."/>
            <person name="Hattori Y."/>
        </authorList>
    </citation>
    <scope>NUCLEOTIDE SEQUENCE [LARGE SCALE GENOMIC DNA]</scope>
    <source>
        <strain evidence="9 10">SC-9</strain>
    </source>
</reference>
<organism evidence="9 10">
    <name type="scientific">Saccharomycopsis crataegensis</name>
    <dbReference type="NCBI Taxonomy" id="43959"/>
    <lineage>
        <taxon>Eukaryota</taxon>
        <taxon>Fungi</taxon>
        <taxon>Dikarya</taxon>
        <taxon>Ascomycota</taxon>
        <taxon>Saccharomycotina</taxon>
        <taxon>Saccharomycetes</taxon>
        <taxon>Saccharomycopsidaceae</taxon>
        <taxon>Saccharomycopsis</taxon>
    </lineage>
</organism>
<keyword evidence="8" id="KW-0926">Vacuole</keyword>
<evidence type="ECO:0000256" key="7">
    <source>
        <dbReference type="ARBA" id="ARBA00023136"/>
    </source>
</evidence>
<gene>
    <name evidence="9" type="ORF">DASC09_025950</name>
</gene>
<dbReference type="SUPFAM" id="SSF103473">
    <property type="entry name" value="MFS general substrate transporter"/>
    <property type="match status" value="1"/>
</dbReference>
<comment type="subcellular location">
    <subcellularLocation>
        <location evidence="1">Endomembrane system</location>
        <topology evidence="1">Multi-pass membrane protein</topology>
    </subcellularLocation>
    <subcellularLocation>
        <location evidence="8">Vacuole membrane</location>
        <topology evidence="8">Multi-pass membrane protein</topology>
    </subcellularLocation>
</comment>
<dbReference type="Proteomes" id="UP001360560">
    <property type="component" value="Unassembled WGS sequence"/>
</dbReference>
<evidence type="ECO:0000256" key="6">
    <source>
        <dbReference type="ARBA" id="ARBA00022989"/>
    </source>
</evidence>
<keyword evidence="3" id="KW-0813">Transport</keyword>
<evidence type="ECO:0000256" key="1">
    <source>
        <dbReference type="ARBA" id="ARBA00004127"/>
    </source>
</evidence>
<sequence>MFGSSVDRRIAISFWLFGLINNALYVVILSAASDLVGPNIPKALVLFFDVAPSFIVKLSAPFYLKFIPYNFRIFICVAFSCFGMVILSGSSDTYESSLGRKMLGITFASLSSGLGEVTFLSLTHYYKDISLNAWSSGTGFAGIFGSFNFMVMTTWWNISTRNTLYSFSILPFTFIAVFWKVLPTIPDINDTYLSLRFLDMSPANNQEHEDSVGFLTERQDPESGSHNLIDLKHHIQATAKNIAPLVVPYMIPLSTVYFAEYLINQGISPTLLFPLKDTPFSSFRDIYVSYATLYQVGVFISRSSAPFFRLKNLYLPAILQIVNLLLCVIQSMYLVVPSIYFMFIIIFYEGLLGGASYVNTFMSISEEVSLEIREFALGTVSISDSLGVGLASLIGMWTETSLCDYQVSHGRDWCKKK</sequence>
<dbReference type="InterPro" id="IPR018460">
    <property type="entry name" value="Battenin_disease_Cln3_subgr"/>
</dbReference>
<evidence type="ECO:0000256" key="2">
    <source>
        <dbReference type="ARBA" id="ARBA00007467"/>
    </source>
</evidence>
<keyword evidence="10" id="KW-1185">Reference proteome</keyword>
<accession>A0AAV5QLP7</accession>
<feature type="transmembrane region" description="Helical" evidence="8">
    <location>
        <begin position="242"/>
        <end position="263"/>
    </location>
</feature>
<dbReference type="GO" id="GO:0006865">
    <property type="term" value="P:amino acid transport"/>
    <property type="evidence" value="ECO:0007669"/>
    <property type="project" value="UniProtKB-KW"/>
</dbReference>
<dbReference type="GeneID" id="90073249"/>
<feature type="transmembrane region" description="Helical" evidence="8">
    <location>
        <begin position="138"/>
        <end position="158"/>
    </location>
</feature>
<dbReference type="Pfam" id="PF02487">
    <property type="entry name" value="CLN3"/>
    <property type="match status" value="1"/>
</dbReference>
<feature type="transmembrane region" description="Helical" evidence="8">
    <location>
        <begin position="313"/>
        <end position="333"/>
    </location>
</feature>
<evidence type="ECO:0000256" key="4">
    <source>
        <dbReference type="ARBA" id="ARBA00022692"/>
    </source>
</evidence>
<keyword evidence="4 8" id="KW-0812">Transmembrane</keyword>
<dbReference type="GO" id="GO:0051453">
    <property type="term" value="P:regulation of intracellular pH"/>
    <property type="evidence" value="ECO:0007669"/>
    <property type="project" value="TreeGrafter"/>
</dbReference>
<dbReference type="InterPro" id="IPR036259">
    <property type="entry name" value="MFS_trans_sf"/>
</dbReference>
<evidence type="ECO:0000256" key="5">
    <source>
        <dbReference type="ARBA" id="ARBA00022970"/>
    </source>
</evidence>
<dbReference type="RefSeq" id="XP_064852270.1">
    <property type="nucleotide sequence ID" value="XM_064996198.1"/>
</dbReference>
<dbReference type="PANTHER" id="PTHR10981:SF0">
    <property type="entry name" value="BATTENIN"/>
    <property type="match status" value="1"/>
</dbReference>
<feature type="transmembrane region" description="Helical" evidence="8">
    <location>
        <begin position="283"/>
        <end position="301"/>
    </location>
</feature>
<feature type="transmembrane region" description="Helical" evidence="8">
    <location>
        <begin position="12"/>
        <end position="32"/>
    </location>
</feature>
<feature type="transmembrane region" description="Helical" evidence="8">
    <location>
        <begin position="164"/>
        <end position="182"/>
    </location>
</feature>
<keyword evidence="5" id="KW-0029">Amino-acid transport</keyword>
<feature type="transmembrane region" description="Helical" evidence="8">
    <location>
        <begin position="102"/>
        <end position="126"/>
    </location>
</feature>
<evidence type="ECO:0000313" key="10">
    <source>
        <dbReference type="Proteomes" id="UP001360560"/>
    </source>
</evidence>
<dbReference type="Gene3D" id="1.20.1250.20">
    <property type="entry name" value="MFS general substrate transporter like domains"/>
    <property type="match status" value="1"/>
</dbReference>
<comment type="caution">
    <text evidence="9">The sequence shown here is derived from an EMBL/GenBank/DDBJ whole genome shotgun (WGS) entry which is preliminary data.</text>
</comment>
<comment type="similarity">
    <text evidence="2 8">Belongs to the battenin family.</text>
</comment>
<feature type="transmembrane region" description="Helical" evidence="8">
    <location>
        <begin position="44"/>
        <end position="64"/>
    </location>
</feature>